<dbReference type="Gene3D" id="3.80.10.10">
    <property type="entry name" value="Ribonuclease Inhibitor"/>
    <property type="match status" value="2"/>
</dbReference>
<dbReference type="RefSeq" id="XP_011018701.1">
    <property type="nucleotide sequence ID" value="XM_011020399.1"/>
</dbReference>
<keyword evidence="3" id="KW-1185">Reference proteome</keyword>
<feature type="domain" description="Disease resistance R13L4/SHOC-2-like LRR" evidence="2">
    <location>
        <begin position="75"/>
        <end position="243"/>
    </location>
</feature>
<dbReference type="Pfam" id="PF23598">
    <property type="entry name" value="LRR_14"/>
    <property type="match status" value="1"/>
</dbReference>
<protein>
    <submittedName>
        <fullName evidence="4">Disease resistance protein RPM1-like</fullName>
    </submittedName>
</protein>
<dbReference type="PANTHER" id="PTHR47186:SF57">
    <property type="entry name" value="OS02G0478300 PROTEIN"/>
    <property type="match status" value="1"/>
</dbReference>
<dbReference type="InterPro" id="IPR032675">
    <property type="entry name" value="LRR_dom_sf"/>
</dbReference>
<name>A0AAJ6XHC8_POPEU</name>
<dbReference type="GeneID" id="105121673"/>
<evidence type="ECO:0000256" key="1">
    <source>
        <dbReference type="ARBA" id="ARBA00022737"/>
    </source>
</evidence>
<evidence type="ECO:0000313" key="3">
    <source>
        <dbReference type="Proteomes" id="UP000694918"/>
    </source>
</evidence>
<dbReference type="InterPro" id="IPR055414">
    <property type="entry name" value="LRR_R13L4/SHOC2-like"/>
</dbReference>
<reference evidence="4" key="1">
    <citation type="submission" date="2025-08" db="UniProtKB">
        <authorList>
            <consortium name="RefSeq"/>
        </authorList>
    </citation>
    <scope>IDENTIFICATION</scope>
</reference>
<evidence type="ECO:0000313" key="4">
    <source>
        <dbReference type="RefSeq" id="XP_011018701.1"/>
    </source>
</evidence>
<dbReference type="Proteomes" id="UP000694918">
    <property type="component" value="Unplaced"/>
</dbReference>
<sequence>MVNSVPSSISKLQNLESLDLKHAQVTELPVDILKLQKLRHLLVYSYETESDDQIRNKHGFRAPAQIGNLLSVRHSKVPKEDGRDLCSSVDKLTNLRALSVTSIIESEVIDLEYLSSPPQFLQRLYLTGRLERLPAWILSLDSLVKLVLKWSRLREDPLLFLQNLPNLVHLEFIQVYSGEALHFSNEGFGKLKVLGLNKLERLKSITMQKGALPSLQKLVVQGCKLLQKVPSGIKHLAKLKTLDFFDMPYDFVKRLRPDGTAQRAARTFLQKPVVQFIKILQILPFDVPNDFIGRLHPDGDGEDYHEVGNVPEIYCTYQKNGNWEIYFNYARPNILLKRQPDWKP</sequence>
<evidence type="ECO:0000259" key="2">
    <source>
        <dbReference type="Pfam" id="PF23598"/>
    </source>
</evidence>
<dbReference type="KEGG" id="peu:105121673"/>
<dbReference type="AlphaFoldDB" id="A0AAJ6XHC8"/>
<keyword evidence="1" id="KW-0677">Repeat</keyword>
<proteinExistence type="predicted"/>
<organism evidence="3 4">
    <name type="scientific">Populus euphratica</name>
    <name type="common">Euphrates poplar</name>
    <dbReference type="NCBI Taxonomy" id="75702"/>
    <lineage>
        <taxon>Eukaryota</taxon>
        <taxon>Viridiplantae</taxon>
        <taxon>Streptophyta</taxon>
        <taxon>Embryophyta</taxon>
        <taxon>Tracheophyta</taxon>
        <taxon>Spermatophyta</taxon>
        <taxon>Magnoliopsida</taxon>
        <taxon>eudicotyledons</taxon>
        <taxon>Gunneridae</taxon>
        <taxon>Pentapetalae</taxon>
        <taxon>rosids</taxon>
        <taxon>fabids</taxon>
        <taxon>Malpighiales</taxon>
        <taxon>Salicaceae</taxon>
        <taxon>Saliceae</taxon>
        <taxon>Populus</taxon>
    </lineage>
</organism>
<accession>A0AAJ6XHC8</accession>
<gene>
    <name evidence="4" type="primary">LOC105121673</name>
</gene>
<dbReference type="SUPFAM" id="SSF52058">
    <property type="entry name" value="L domain-like"/>
    <property type="match status" value="1"/>
</dbReference>
<dbReference type="PANTHER" id="PTHR47186">
    <property type="entry name" value="LEUCINE-RICH REPEAT-CONTAINING PROTEIN 57"/>
    <property type="match status" value="1"/>
</dbReference>